<keyword evidence="4" id="KW-1185">Reference proteome</keyword>
<dbReference type="Proteomes" id="UP000017670">
    <property type="component" value="Unassembled WGS sequence"/>
</dbReference>
<evidence type="ECO:0000313" key="4">
    <source>
        <dbReference type="Proteomes" id="UP000017670"/>
    </source>
</evidence>
<dbReference type="PANTHER" id="PTHR43581">
    <property type="entry name" value="ATP/GTP PHOSPHATASE"/>
    <property type="match status" value="1"/>
</dbReference>
<evidence type="ECO:0000313" key="3">
    <source>
        <dbReference type="EMBL" id="ENW06974.1"/>
    </source>
</evidence>
<name>N9FQ78_9GAMM</name>
<dbReference type="AlphaFoldDB" id="N9FQ78"/>
<dbReference type="Pfam" id="PF13175">
    <property type="entry name" value="AAA_15"/>
    <property type="match status" value="1"/>
</dbReference>
<dbReference type="InterPro" id="IPR027417">
    <property type="entry name" value="P-loop_NTPase"/>
</dbReference>
<dbReference type="PANTHER" id="PTHR43581:SF4">
    <property type="entry name" value="ATP_GTP PHOSPHATASE"/>
    <property type="match status" value="1"/>
</dbReference>
<feature type="domain" description="Endonuclease GajA/Old nuclease/RecF-like AAA" evidence="1">
    <location>
        <begin position="1"/>
        <end position="432"/>
    </location>
</feature>
<comment type="caution">
    <text evidence="3">The sequence shown here is derived from an EMBL/GenBank/DDBJ whole genome shotgun (WGS) entry which is preliminary data.</text>
</comment>
<dbReference type="SUPFAM" id="SSF52540">
    <property type="entry name" value="P-loop containing nucleoside triphosphate hydrolases"/>
    <property type="match status" value="1"/>
</dbReference>
<dbReference type="eggNOG" id="COG3593">
    <property type="taxonomic scope" value="Bacteria"/>
</dbReference>
<dbReference type="HOGENOM" id="CLU_022180_0_0_6"/>
<dbReference type="EMBL" id="APQL01000005">
    <property type="protein sequence ID" value="ENW06974.1"/>
    <property type="molecule type" value="Genomic_DNA"/>
</dbReference>
<dbReference type="GeneID" id="29856159"/>
<gene>
    <name evidence="3" type="ORF">F933_01434</name>
</gene>
<dbReference type="STRING" id="262668.GCA_000931715_01693"/>
<reference evidence="3 4" key="1">
    <citation type="submission" date="2013-02" db="EMBL/GenBank/DDBJ databases">
        <title>The Genome Sequence of Acinetobacter beijerinckii CIP 110307.</title>
        <authorList>
            <consortium name="The Broad Institute Genome Sequencing Platform"/>
            <consortium name="The Broad Institute Genome Sequencing Center for Infectious Disease"/>
            <person name="Cerqueira G."/>
            <person name="Feldgarden M."/>
            <person name="Courvalin P."/>
            <person name="Perichon B."/>
            <person name="Grillot-Courvalin C."/>
            <person name="Clermont D."/>
            <person name="Rocha E."/>
            <person name="Yoon E.-J."/>
            <person name="Nemec A."/>
            <person name="Walker B."/>
            <person name="Young S.K."/>
            <person name="Zeng Q."/>
            <person name="Gargeya S."/>
            <person name="Fitzgerald M."/>
            <person name="Haas B."/>
            <person name="Abouelleil A."/>
            <person name="Alvarado L."/>
            <person name="Arachchi H.M."/>
            <person name="Berlin A.M."/>
            <person name="Chapman S.B."/>
            <person name="Dewar J."/>
            <person name="Goldberg J."/>
            <person name="Griggs A."/>
            <person name="Gujja S."/>
            <person name="Hansen M."/>
            <person name="Howarth C."/>
            <person name="Imamovic A."/>
            <person name="Larimer J."/>
            <person name="McCowan C."/>
            <person name="Murphy C."/>
            <person name="Neiman D."/>
            <person name="Pearson M."/>
            <person name="Priest M."/>
            <person name="Roberts A."/>
            <person name="Saif S."/>
            <person name="Shea T."/>
            <person name="Sisk P."/>
            <person name="Sykes S."/>
            <person name="Wortman J."/>
            <person name="Nusbaum C."/>
            <person name="Birren B."/>
        </authorList>
    </citation>
    <scope>NUCLEOTIDE SEQUENCE [LARGE SCALE GENOMIC DNA]</scope>
    <source>
        <strain evidence="3 4">CIP 110307</strain>
    </source>
</reference>
<sequence>MRLVKVQVQNYRSIIDSGEFDIEQIKTVFVGINEAGKTALLKAINHINPGSDIEKVNILRDFPRSKYSEYVQNKSTDEINKTPLVKGWFSLEQSDIDEIEKLPYFNHNSIDLEKCLYLRDQRYSHCFHEVTEFKKTIYGDIRKSTLRLIDALSSNSSAQEIIGELNNFLETNKHDFLILSAENSKKYIQLVEKAEIKIDEDNEKEIQRIVDLRNLASKNIFHDELINFLANRLPKFIYFNNYIKVKPLIHLQQLADRQDQKTIDDKYYDYGNLSLLKFLGYTPRELSNLGIENNSTDTDTFRAKRDERQYKLNASSIRLTDSIKEIWNPNNSKDEASQLRVIADGQYLKVAVIDQLGAEIELDQRSEGFQWMVSFFIVFESQADSDYKNCILLLDEPATSLHALKQKEFIRTISKLAEKNQTIYTTHSPFMISQDELDLVRIVELTDRSTGTLVNNKIVSNDPAALFPLQEALGYNLAQSMFTAKKNVLLEGLTDLWYLEGINSLFDKNLDPSIALLPVGTSAKISYYASMLSNNDLKTLALLDSDVAGDKAAEQDTVIYSLGAKNILRTKEFLSEEIKNSEIEDIIRETLVNIFKDQYQIDILDEEITSDKPIIDIFKKAKKDFSKAQLAKAFLSWAKNHSSADLSTAEQVNCKHLIDTINKKLK</sequence>
<dbReference type="InterPro" id="IPR034139">
    <property type="entry name" value="TOPRIM_OLD"/>
</dbReference>
<evidence type="ECO:0000259" key="2">
    <source>
        <dbReference type="Pfam" id="PF20469"/>
    </source>
</evidence>
<dbReference type="PATRIC" id="fig|1217648.3.peg.1409"/>
<protein>
    <submittedName>
        <fullName evidence="3">Uncharacterized protein</fullName>
    </submittedName>
</protein>
<dbReference type="Gene3D" id="3.40.50.300">
    <property type="entry name" value="P-loop containing nucleotide triphosphate hydrolases"/>
    <property type="match status" value="2"/>
</dbReference>
<dbReference type="InterPro" id="IPR051396">
    <property type="entry name" value="Bact_Antivir_Def_Nuclease"/>
</dbReference>
<dbReference type="CDD" id="cd00267">
    <property type="entry name" value="ABC_ATPase"/>
    <property type="match status" value="1"/>
</dbReference>
<dbReference type="InterPro" id="IPR041685">
    <property type="entry name" value="AAA_GajA/Old/RecF-like"/>
</dbReference>
<dbReference type="RefSeq" id="WP_005059801.1">
    <property type="nucleotide sequence ID" value="NZ_KB849765.1"/>
</dbReference>
<organism evidence="3 4">
    <name type="scientific">Acinetobacter beijerinckii CIP 110307</name>
    <dbReference type="NCBI Taxonomy" id="1217648"/>
    <lineage>
        <taxon>Bacteria</taxon>
        <taxon>Pseudomonadati</taxon>
        <taxon>Pseudomonadota</taxon>
        <taxon>Gammaproteobacteria</taxon>
        <taxon>Moraxellales</taxon>
        <taxon>Moraxellaceae</taxon>
        <taxon>Acinetobacter</taxon>
    </lineage>
</organism>
<feature type="domain" description="OLD protein-like TOPRIM" evidence="2">
    <location>
        <begin position="482"/>
        <end position="546"/>
    </location>
</feature>
<proteinExistence type="predicted"/>
<dbReference type="Pfam" id="PF20469">
    <property type="entry name" value="OLD-like_TOPRIM"/>
    <property type="match status" value="1"/>
</dbReference>
<evidence type="ECO:0000259" key="1">
    <source>
        <dbReference type="Pfam" id="PF13175"/>
    </source>
</evidence>
<accession>N9FQ78</accession>